<dbReference type="STRING" id="543877.AM2010_777"/>
<sequence length="259" mass="28388">MDRDRVIPLEGIHNFRDYGGYPVAGGGRMKRSLVFRSGQHAEASDADLAVIDKLALRHVIDFRGVSERTNYPCRRGEGFCAQVVAFEGETANLAPHMEAADGVLTFDGAHRAMERIYRNLPTREPVLWVMRQYFATLAQGEGASLVHCLAGKDRTGMAVALLHHALGVHPDDAMEDFLLTNTAGNIEARVAAGGNAIRAKYGAVDDDTIRVLMGVDPRYLHAMREAVEETHGSLDVFLADVLGVDDARREALRLHLTEA</sequence>
<gene>
    <name evidence="2" type="ORF">AM2010_777</name>
</gene>
<accession>A0A0G3X6N4</accession>
<dbReference type="InterPro" id="IPR000387">
    <property type="entry name" value="Tyr_Pase_dom"/>
</dbReference>
<dbReference type="RefSeq" id="WP_047807675.1">
    <property type="nucleotide sequence ID" value="NZ_CP011805.1"/>
</dbReference>
<dbReference type="PROSITE" id="PS00383">
    <property type="entry name" value="TYR_PHOSPHATASE_1"/>
    <property type="match status" value="1"/>
</dbReference>
<dbReference type="InterPro" id="IPR029021">
    <property type="entry name" value="Prot-tyrosine_phosphatase-like"/>
</dbReference>
<dbReference type="PROSITE" id="PS50056">
    <property type="entry name" value="TYR_PHOSPHATASE_2"/>
    <property type="match status" value="1"/>
</dbReference>
<dbReference type="OrthoDB" id="1188001at2"/>
<dbReference type="SUPFAM" id="SSF52799">
    <property type="entry name" value="(Phosphotyrosine protein) phosphatases II"/>
    <property type="match status" value="1"/>
</dbReference>
<keyword evidence="3" id="KW-1185">Reference proteome</keyword>
<evidence type="ECO:0000259" key="1">
    <source>
        <dbReference type="PROSITE" id="PS50056"/>
    </source>
</evidence>
<dbReference type="EMBL" id="CP011805">
    <property type="protein sequence ID" value="AKM06857.1"/>
    <property type="molecule type" value="Genomic_DNA"/>
</dbReference>
<proteinExistence type="predicted"/>
<feature type="domain" description="Tyrosine specific protein phosphatases" evidence="1">
    <location>
        <begin position="124"/>
        <end position="175"/>
    </location>
</feature>
<name>A0A0G3X6N4_9SPHN</name>
<dbReference type="AlphaFoldDB" id="A0A0G3X6N4"/>
<dbReference type="Proteomes" id="UP000037643">
    <property type="component" value="Chromosome"/>
</dbReference>
<evidence type="ECO:0000313" key="2">
    <source>
        <dbReference type="EMBL" id="AKM06857.1"/>
    </source>
</evidence>
<dbReference type="InterPro" id="IPR016130">
    <property type="entry name" value="Tyr_Pase_AS"/>
</dbReference>
<dbReference type="InterPro" id="IPR026893">
    <property type="entry name" value="Tyr/Ser_Pase_IphP-type"/>
</dbReference>
<organism evidence="2 3">
    <name type="scientific">Pelagerythrobacter marensis</name>
    <dbReference type="NCBI Taxonomy" id="543877"/>
    <lineage>
        <taxon>Bacteria</taxon>
        <taxon>Pseudomonadati</taxon>
        <taxon>Pseudomonadota</taxon>
        <taxon>Alphaproteobacteria</taxon>
        <taxon>Sphingomonadales</taxon>
        <taxon>Erythrobacteraceae</taxon>
        <taxon>Pelagerythrobacter</taxon>
    </lineage>
</organism>
<protein>
    <recommendedName>
        <fullName evidence="1">Tyrosine specific protein phosphatases domain-containing protein</fullName>
    </recommendedName>
</protein>
<dbReference type="GO" id="GO:0004721">
    <property type="term" value="F:phosphoprotein phosphatase activity"/>
    <property type="evidence" value="ECO:0007669"/>
    <property type="project" value="InterPro"/>
</dbReference>
<reference evidence="2 3" key="1">
    <citation type="submission" date="2015-06" db="EMBL/GenBank/DDBJ databases">
        <authorList>
            <person name="Kim K.M."/>
        </authorList>
    </citation>
    <scope>NUCLEOTIDE SEQUENCE [LARGE SCALE GENOMIC DNA]</scope>
    <source>
        <strain evidence="2 3">KCTC 22370</strain>
    </source>
</reference>
<dbReference type="PATRIC" id="fig|543877.4.peg.785"/>
<dbReference type="KEGG" id="amx:AM2010_777"/>
<evidence type="ECO:0000313" key="3">
    <source>
        <dbReference type="Proteomes" id="UP000037643"/>
    </source>
</evidence>
<dbReference type="Pfam" id="PF13350">
    <property type="entry name" value="Y_phosphatase3"/>
    <property type="match status" value="1"/>
</dbReference>
<dbReference type="Gene3D" id="3.90.190.10">
    <property type="entry name" value="Protein tyrosine phosphatase superfamily"/>
    <property type="match status" value="1"/>
</dbReference>